<evidence type="ECO:0000313" key="1">
    <source>
        <dbReference type="EMBL" id="KAK3717788.1"/>
    </source>
</evidence>
<accession>A0ACC3NJV4</accession>
<comment type="caution">
    <text evidence="1">The sequence shown here is derived from an EMBL/GenBank/DDBJ whole genome shotgun (WGS) entry which is preliminary data.</text>
</comment>
<sequence length="72" mass="8763">MTIGSMIEADRRLRTHEVVMRKYVLESVRLSKYLLIFVLRNSRKRLERDAEVWRRYEQDYLGNTSENLDNTK</sequence>
<dbReference type="EMBL" id="JAUTXU010000035">
    <property type="protein sequence ID" value="KAK3717788.1"/>
    <property type="molecule type" value="Genomic_DNA"/>
</dbReference>
<organism evidence="1 2">
    <name type="scientific">Vermiconidia calcicola</name>
    <dbReference type="NCBI Taxonomy" id="1690605"/>
    <lineage>
        <taxon>Eukaryota</taxon>
        <taxon>Fungi</taxon>
        <taxon>Dikarya</taxon>
        <taxon>Ascomycota</taxon>
        <taxon>Pezizomycotina</taxon>
        <taxon>Dothideomycetes</taxon>
        <taxon>Dothideomycetidae</taxon>
        <taxon>Mycosphaerellales</taxon>
        <taxon>Extremaceae</taxon>
        <taxon>Vermiconidia</taxon>
    </lineage>
</organism>
<protein>
    <submittedName>
        <fullName evidence="1">Uncharacterized protein</fullName>
    </submittedName>
</protein>
<proteinExistence type="predicted"/>
<name>A0ACC3NJV4_9PEZI</name>
<keyword evidence="2" id="KW-1185">Reference proteome</keyword>
<evidence type="ECO:0000313" key="2">
    <source>
        <dbReference type="Proteomes" id="UP001281147"/>
    </source>
</evidence>
<gene>
    <name evidence="1" type="ORF">LTR37_005559</name>
</gene>
<reference evidence="1" key="1">
    <citation type="submission" date="2023-07" db="EMBL/GenBank/DDBJ databases">
        <title>Black Yeasts Isolated from many extreme environments.</title>
        <authorList>
            <person name="Coleine C."/>
            <person name="Stajich J.E."/>
            <person name="Selbmann L."/>
        </authorList>
    </citation>
    <scope>NUCLEOTIDE SEQUENCE</scope>
    <source>
        <strain evidence="1">CCFEE 5714</strain>
    </source>
</reference>
<dbReference type="Proteomes" id="UP001281147">
    <property type="component" value="Unassembled WGS sequence"/>
</dbReference>